<sequence>MTTELVEPFAVEARDVVVRYDRDGEPALDHADLYIPAGSITGLLGRNGAGKTTLLSLLAGFRRPVAGRSSSGSPAGSPNRSRTRG</sequence>
<reference evidence="7" key="1">
    <citation type="journal article" date="2019" name="Int. J. Syst. Evol. Microbiol.">
        <title>The Global Catalogue of Microorganisms (GCM) 10K type strain sequencing project: providing services to taxonomists for standard genome sequencing and annotation.</title>
        <authorList>
            <consortium name="The Broad Institute Genomics Platform"/>
            <consortium name="The Broad Institute Genome Sequencing Center for Infectious Disease"/>
            <person name="Wu L."/>
            <person name="Ma J."/>
        </authorList>
    </citation>
    <scope>NUCLEOTIDE SEQUENCE [LARGE SCALE GENOMIC DNA]</scope>
    <source>
        <strain evidence="7">NBRC 108565</strain>
    </source>
</reference>
<dbReference type="Proteomes" id="UP001321475">
    <property type="component" value="Chromosome"/>
</dbReference>
<evidence type="ECO:0000313" key="6">
    <source>
        <dbReference type="EMBL" id="BDZ42531.1"/>
    </source>
</evidence>
<dbReference type="SUPFAM" id="SSF52540">
    <property type="entry name" value="P-loop containing nucleoside triphosphate hydrolases"/>
    <property type="match status" value="1"/>
</dbReference>
<keyword evidence="1" id="KW-0813">Transport</keyword>
<dbReference type="Pfam" id="PF00005">
    <property type="entry name" value="ABC_tran"/>
    <property type="match status" value="1"/>
</dbReference>
<keyword evidence="2" id="KW-0547">Nucleotide-binding</keyword>
<evidence type="ECO:0000259" key="5">
    <source>
        <dbReference type="Pfam" id="PF00005"/>
    </source>
</evidence>
<dbReference type="RefSeq" id="WP_286217001.1">
    <property type="nucleotide sequence ID" value="NZ_AP027729.1"/>
</dbReference>
<gene>
    <name evidence="6" type="ORF">GCM10025865_18300</name>
</gene>
<protein>
    <recommendedName>
        <fullName evidence="5">ABC transporter domain-containing protein</fullName>
    </recommendedName>
</protein>
<feature type="region of interest" description="Disordered" evidence="4">
    <location>
        <begin position="64"/>
        <end position="85"/>
    </location>
</feature>
<accession>A0ABN6XCH4</accession>
<dbReference type="InterPro" id="IPR051782">
    <property type="entry name" value="ABC_Transporter_VariousFunc"/>
</dbReference>
<feature type="domain" description="ABC transporter" evidence="5">
    <location>
        <begin position="28"/>
        <end position="68"/>
    </location>
</feature>
<dbReference type="EMBL" id="AP027729">
    <property type="protein sequence ID" value="BDZ42531.1"/>
    <property type="molecule type" value="Genomic_DNA"/>
</dbReference>
<dbReference type="PANTHER" id="PTHR42939:SF1">
    <property type="entry name" value="ABC TRANSPORTER ATP-BINDING PROTEIN ALBC-RELATED"/>
    <property type="match status" value="1"/>
</dbReference>
<dbReference type="Gene3D" id="3.40.50.300">
    <property type="entry name" value="P-loop containing nucleotide triphosphate hydrolases"/>
    <property type="match status" value="1"/>
</dbReference>
<evidence type="ECO:0000256" key="3">
    <source>
        <dbReference type="ARBA" id="ARBA00022840"/>
    </source>
</evidence>
<evidence type="ECO:0000313" key="7">
    <source>
        <dbReference type="Proteomes" id="UP001321475"/>
    </source>
</evidence>
<organism evidence="6 7">
    <name type="scientific">Paraoerskovia sediminicola</name>
    <dbReference type="NCBI Taxonomy" id="1138587"/>
    <lineage>
        <taxon>Bacteria</taxon>
        <taxon>Bacillati</taxon>
        <taxon>Actinomycetota</taxon>
        <taxon>Actinomycetes</taxon>
        <taxon>Micrococcales</taxon>
        <taxon>Cellulomonadaceae</taxon>
        <taxon>Paraoerskovia</taxon>
    </lineage>
</organism>
<dbReference type="PANTHER" id="PTHR42939">
    <property type="entry name" value="ABC TRANSPORTER ATP-BINDING PROTEIN ALBC-RELATED"/>
    <property type="match status" value="1"/>
</dbReference>
<keyword evidence="7" id="KW-1185">Reference proteome</keyword>
<proteinExistence type="predicted"/>
<evidence type="ECO:0000256" key="1">
    <source>
        <dbReference type="ARBA" id="ARBA00022448"/>
    </source>
</evidence>
<keyword evidence="3" id="KW-0067">ATP-binding</keyword>
<dbReference type="InterPro" id="IPR003439">
    <property type="entry name" value="ABC_transporter-like_ATP-bd"/>
</dbReference>
<name>A0ABN6XCH4_9CELL</name>
<dbReference type="InterPro" id="IPR027417">
    <property type="entry name" value="P-loop_NTPase"/>
</dbReference>
<evidence type="ECO:0000256" key="2">
    <source>
        <dbReference type="ARBA" id="ARBA00022741"/>
    </source>
</evidence>
<evidence type="ECO:0000256" key="4">
    <source>
        <dbReference type="SAM" id="MobiDB-lite"/>
    </source>
</evidence>